<name>A0A059KNY3_9BURK</name>
<evidence type="ECO:0000313" key="3">
    <source>
        <dbReference type="Proteomes" id="UP000026714"/>
    </source>
</evidence>
<sequence length="71" mass="7699">MLQHTAPCPDLVECPHRLIALSLAMPAIRRHGQSPARMSRGVCDDRSVGMKPIRSADKGQVSQVKTGHAKV</sequence>
<keyword evidence="3" id="KW-1185">Reference proteome</keyword>
<protein>
    <submittedName>
        <fullName evidence="2">Uncharacterized protein</fullName>
    </submittedName>
</protein>
<comment type="caution">
    <text evidence="2">The sequence shown here is derived from an EMBL/GenBank/DDBJ whole genome shotgun (WGS) entry which is preliminary data.</text>
</comment>
<dbReference type="EMBL" id="AZRA01000036">
    <property type="protein sequence ID" value="KDB52934.1"/>
    <property type="molecule type" value="Genomic_DNA"/>
</dbReference>
<feature type="region of interest" description="Disordered" evidence="1">
    <location>
        <begin position="31"/>
        <end position="71"/>
    </location>
</feature>
<dbReference type="Proteomes" id="UP000026714">
    <property type="component" value="Unassembled WGS sequence"/>
</dbReference>
<accession>A0A059KNY3</accession>
<evidence type="ECO:0000256" key="1">
    <source>
        <dbReference type="SAM" id="MobiDB-lite"/>
    </source>
</evidence>
<evidence type="ECO:0000313" key="2">
    <source>
        <dbReference type="EMBL" id="KDB52934.1"/>
    </source>
</evidence>
<reference evidence="2 3" key="1">
    <citation type="journal article" date="2014" name="FEMS Microbiol. Ecol.">
        <title>Sphaerotilus natans encrusted with nanoball-shaped Fe(III) oxide minerals formed by nitrate-reducing mixotrophic Fe(II) oxidation.</title>
        <authorList>
            <person name="Park S."/>
            <person name="Kim D.H."/>
            <person name="Lee J.H."/>
            <person name="Hur H.G."/>
        </authorList>
    </citation>
    <scope>NUCLEOTIDE SEQUENCE [LARGE SCALE GENOMIC DNA]</scope>
    <source>
        <strain evidence="2 3">DSM 6575</strain>
    </source>
</reference>
<proteinExistence type="predicted"/>
<organism evidence="2 3">
    <name type="scientific">Sphaerotilus natans subsp. natans DSM 6575</name>
    <dbReference type="NCBI Taxonomy" id="1286631"/>
    <lineage>
        <taxon>Bacteria</taxon>
        <taxon>Pseudomonadati</taxon>
        <taxon>Pseudomonadota</taxon>
        <taxon>Betaproteobacteria</taxon>
        <taxon>Burkholderiales</taxon>
        <taxon>Sphaerotilaceae</taxon>
        <taxon>Sphaerotilus</taxon>
    </lineage>
</organism>
<dbReference type="AlphaFoldDB" id="A0A059KNY3"/>
<gene>
    <name evidence="2" type="ORF">X805_14770</name>
</gene>